<dbReference type="GO" id="GO:0006351">
    <property type="term" value="P:DNA-templated transcription"/>
    <property type="evidence" value="ECO:0007669"/>
    <property type="project" value="TreeGrafter"/>
</dbReference>
<dbReference type="STRING" id="316055.RPE_1212"/>
<evidence type="ECO:0000313" key="2">
    <source>
        <dbReference type="EMBL" id="ABJ05164.1"/>
    </source>
</evidence>
<feature type="domain" description="Transcriptional repressor PaaX-like C-terminal" evidence="1">
    <location>
        <begin position="177"/>
        <end position="256"/>
    </location>
</feature>
<dbReference type="PANTHER" id="PTHR30319:SF1">
    <property type="entry name" value="TRANSCRIPTIONAL REPRESSOR PAAX"/>
    <property type="match status" value="1"/>
</dbReference>
<gene>
    <name evidence="2" type="ordered locus">RPE_1212</name>
</gene>
<dbReference type="eggNOG" id="COG3327">
    <property type="taxonomic scope" value="Bacteria"/>
</dbReference>
<dbReference type="KEGG" id="rpe:RPE_1212"/>
<protein>
    <submittedName>
        <fullName evidence="2">PaaX domain protein, C-terminal domain</fullName>
    </submittedName>
</protein>
<reference evidence="2" key="1">
    <citation type="submission" date="2006-09" db="EMBL/GenBank/DDBJ databases">
        <title>Complete sequence of Rhodopseudomonas palustris BisA53.</title>
        <authorList>
            <consortium name="US DOE Joint Genome Institute"/>
            <person name="Copeland A."/>
            <person name="Lucas S."/>
            <person name="Lapidus A."/>
            <person name="Barry K."/>
            <person name="Detter J.C."/>
            <person name="Glavina del Rio T."/>
            <person name="Hammon N."/>
            <person name="Israni S."/>
            <person name="Dalin E."/>
            <person name="Tice H."/>
            <person name="Pitluck S."/>
            <person name="Chain P."/>
            <person name="Malfatti S."/>
            <person name="Shin M."/>
            <person name="Vergez L."/>
            <person name="Schmutz J."/>
            <person name="Larimer F."/>
            <person name="Land M."/>
            <person name="Hauser L."/>
            <person name="Pelletier D.A."/>
            <person name="Kyrpides N."/>
            <person name="Kim E."/>
            <person name="Harwood C.S."/>
            <person name="Oda Y."/>
            <person name="Richardson P."/>
        </authorList>
    </citation>
    <scope>NUCLEOTIDE SEQUENCE [LARGE SCALE GENOMIC DNA]</scope>
    <source>
        <strain evidence="2">BisA53</strain>
    </source>
</reference>
<dbReference type="InterPro" id="IPR036388">
    <property type="entry name" value="WH-like_DNA-bd_sf"/>
</dbReference>
<name>Q07SC0_RHOP5</name>
<dbReference type="PANTHER" id="PTHR30319">
    <property type="entry name" value="PHENYLACETIC ACID REGULATOR-RELATED TRANSCRIPTIONAL REPRESSOR"/>
    <property type="match status" value="1"/>
</dbReference>
<proteinExistence type="predicted"/>
<sequence length="276" mass="30364">MNSDANPAPRHLLMNLLRAADSGSLSAAEAVAAGELFGISGNATRVALARLAAAGLVDATTRGTYRLGQAGIALDTEVSSWRDAESRVVAWSGKWIAVLTAGLPRTDRAAWRARDRALSLLGLRELDSGLFVRPDNLQGGVTSVRLRLGALGVDDETPVFGADQFDRKREQQARKLWDVDELTRFYRDGSEQLEKWLKRSNRLSQGVAAKESFLLGDHAIRQLVFDPLLPDPLIDVALRRSYRNAVIEFDHAGRTIWSNFLTTARARTFADADRPQ</sequence>
<dbReference type="AlphaFoldDB" id="Q07SC0"/>
<dbReference type="Pfam" id="PF08223">
    <property type="entry name" value="PaaX_C"/>
    <property type="match status" value="1"/>
</dbReference>
<dbReference type="InterPro" id="IPR013225">
    <property type="entry name" value="PaaX_C"/>
</dbReference>
<dbReference type="OrthoDB" id="2270427at2"/>
<dbReference type="HOGENOM" id="CLU_088234_0_0_5"/>
<dbReference type="Gene3D" id="1.10.10.10">
    <property type="entry name" value="Winged helix-like DNA-binding domain superfamily/Winged helix DNA-binding domain"/>
    <property type="match status" value="1"/>
</dbReference>
<organism evidence="2">
    <name type="scientific">Rhodopseudomonas palustris (strain BisA53)</name>
    <dbReference type="NCBI Taxonomy" id="316055"/>
    <lineage>
        <taxon>Bacteria</taxon>
        <taxon>Pseudomonadati</taxon>
        <taxon>Pseudomonadota</taxon>
        <taxon>Alphaproteobacteria</taxon>
        <taxon>Hyphomicrobiales</taxon>
        <taxon>Nitrobacteraceae</taxon>
        <taxon>Rhodopseudomonas</taxon>
    </lineage>
</organism>
<dbReference type="Gene3D" id="3.30.70.2650">
    <property type="match status" value="1"/>
</dbReference>
<accession>Q07SC0</accession>
<dbReference type="EMBL" id="CP000463">
    <property type="protein sequence ID" value="ABJ05164.1"/>
    <property type="molecule type" value="Genomic_DNA"/>
</dbReference>
<evidence type="ECO:0000259" key="1">
    <source>
        <dbReference type="Pfam" id="PF08223"/>
    </source>
</evidence>